<dbReference type="GO" id="GO:0005096">
    <property type="term" value="F:GTPase activator activity"/>
    <property type="evidence" value="ECO:0007669"/>
    <property type="project" value="InterPro"/>
</dbReference>
<sequence length="343" mass="38980">MGSCISFSRCKKGKEADEGGVAQTEVIPFSWESRKNNLNMEDFILKDKENETIWKLPGSLNGQQFVIKNCKHCLVYLLDHINSVTFDDCKECKLATGPIVGSISVRDCVDCTLVVAASQFRMRDCTSMDVLLYCPTQPCIESSSQIGFGCYQLFYDSIADHFGKCKLDVWNNSWYNIYDFTPSKQTNEPNWCYLPYNFNLDLCFNIKCLPEQLTRHKLSFDAGLSQVPRTSGFSHYNTDTCFMLILQNLQDARPFILKLMQFKDVDVKAICTGQLELSTKQSGYFHDGDRKAVQGPVIGMLLSGRTIRKLVEKVAVDIFLSEDQYMVLPRESAQVFFSILNTS</sequence>
<name>A0A8D8Z666_9HEMI</name>
<proteinExistence type="inferred from homology"/>
<dbReference type="PANTHER" id="PTHR15440:SF0">
    <property type="entry name" value="PROTEIN XRP2"/>
    <property type="match status" value="1"/>
</dbReference>
<dbReference type="GO" id="GO:1990075">
    <property type="term" value="C:periciliary membrane compartment"/>
    <property type="evidence" value="ECO:0007669"/>
    <property type="project" value="TreeGrafter"/>
</dbReference>
<accession>A0A8D8Z666</accession>
<dbReference type="EMBL" id="HBUF01419494">
    <property type="protein sequence ID" value="CAG6740511.1"/>
    <property type="molecule type" value="Transcribed_RNA"/>
</dbReference>
<comment type="similarity">
    <text evidence="1">Belongs to the TBCC family.</text>
</comment>
<dbReference type="Pfam" id="PF07986">
    <property type="entry name" value="TBCC"/>
    <property type="match status" value="1"/>
</dbReference>
<organism evidence="4">
    <name type="scientific">Cacopsylla melanoneura</name>
    <dbReference type="NCBI Taxonomy" id="428564"/>
    <lineage>
        <taxon>Eukaryota</taxon>
        <taxon>Metazoa</taxon>
        <taxon>Ecdysozoa</taxon>
        <taxon>Arthropoda</taxon>
        <taxon>Hexapoda</taxon>
        <taxon>Insecta</taxon>
        <taxon>Pterygota</taxon>
        <taxon>Neoptera</taxon>
        <taxon>Paraneoptera</taxon>
        <taxon>Hemiptera</taxon>
        <taxon>Sternorrhyncha</taxon>
        <taxon>Psylloidea</taxon>
        <taxon>Psyllidae</taxon>
        <taxon>Psyllinae</taxon>
        <taxon>Cacopsylla</taxon>
    </lineage>
</organism>
<dbReference type="InterPro" id="IPR039093">
    <property type="entry name" value="XRP2"/>
</dbReference>
<dbReference type="Gene3D" id="2.160.20.70">
    <property type="match status" value="1"/>
</dbReference>
<feature type="domain" description="C-CAP/cofactor C-like" evidence="3">
    <location>
        <begin position="28"/>
        <end position="182"/>
    </location>
</feature>
<dbReference type="GO" id="GO:0005929">
    <property type="term" value="C:cilium"/>
    <property type="evidence" value="ECO:0007669"/>
    <property type="project" value="TreeGrafter"/>
</dbReference>
<dbReference type="PANTHER" id="PTHR15440">
    <property type="entry name" value="XRP2 PROTEIN"/>
    <property type="match status" value="1"/>
</dbReference>
<evidence type="ECO:0000256" key="1">
    <source>
        <dbReference type="ARBA" id="ARBA00008848"/>
    </source>
</evidence>
<dbReference type="AlphaFoldDB" id="A0A8D8Z666"/>
<dbReference type="GO" id="GO:0000166">
    <property type="term" value="F:nucleotide binding"/>
    <property type="evidence" value="ECO:0007669"/>
    <property type="project" value="UniProtKB-KW"/>
</dbReference>
<keyword evidence="2" id="KW-0547">Nucleotide-binding</keyword>
<dbReference type="PROSITE" id="PS51329">
    <property type="entry name" value="C_CAP_COFACTOR_C"/>
    <property type="match status" value="1"/>
</dbReference>
<evidence type="ECO:0000256" key="2">
    <source>
        <dbReference type="ARBA" id="ARBA00022741"/>
    </source>
</evidence>
<dbReference type="InterPro" id="IPR006599">
    <property type="entry name" value="CARP_motif"/>
</dbReference>
<evidence type="ECO:0000313" key="4">
    <source>
        <dbReference type="EMBL" id="CAG6740511.1"/>
    </source>
</evidence>
<dbReference type="SUPFAM" id="SSF69340">
    <property type="entry name" value="C-terminal domain of adenylylcyclase associated protein"/>
    <property type="match status" value="1"/>
</dbReference>
<dbReference type="SMART" id="SM00673">
    <property type="entry name" value="CARP"/>
    <property type="match status" value="2"/>
</dbReference>
<dbReference type="InterPro" id="IPR036223">
    <property type="entry name" value="CAP_C_sf"/>
</dbReference>
<evidence type="ECO:0000259" key="3">
    <source>
        <dbReference type="PROSITE" id="PS51329"/>
    </source>
</evidence>
<dbReference type="InterPro" id="IPR016098">
    <property type="entry name" value="CAP/MinC_C"/>
</dbReference>
<reference evidence="4" key="1">
    <citation type="submission" date="2021-05" db="EMBL/GenBank/DDBJ databases">
        <authorList>
            <person name="Alioto T."/>
            <person name="Alioto T."/>
            <person name="Gomez Garrido J."/>
        </authorList>
    </citation>
    <scope>NUCLEOTIDE SEQUENCE</scope>
</reference>
<dbReference type="InterPro" id="IPR012945">
    <property type="entry name" value="Tubulin-bd_cofactor_C_dom"/>
</dbReference>
<protein>
    <submittedName>
        <fullName evidence="4">Protein XRP2</fullName>
    </submittedName>
</protein>
<dbReference type="GO" id="GO:0006892">
    <property type="term" value="P:post-Golgi vesicle-mediated transport"/>
    <property type="evidence" value="ECO:0007669"/>
    <property type="project" value="TreeGrafter"/>
</dbReference>
<dbReference type="InterPro" id="IPR017901">
    <property type="entry name" value="C-CAP_CF_C-like"/>
</dbReference>
<dbReference type="EMBL" id="HBUF01419495">
    <property type="protein sequence ID" value="CAG6740512.1"/>
    <property type="molecule type" value="Transcribed_RNA"/>
</dbReference>